<dbReference type="GO" id="GO:0000287">
    <property type="term" value="F:magnesium ion binding"/>
    <property type="evidence" value="ECO:0007669"/>
    <property type="project" value="InterPro"/>
</dbReference>
<dbReference type="Pfam" id="PF02775">
    <property type="entry name" value="TPP_enzyme_C"/>
    <property type="match status" value="1"/>
</dbReference>
<evidence type="ECO:0000256" key="1">
    <source>
        <dbReference type="ARBA" id="ARBA00007812"/>
    </source>
</evidence>
<dbReference type="InterPro" id="IPR011766">
    <property type="entry name" value="TPP_enzyme_TPP-bd"/>
</dbReference>
<dbReference type="GO" id="GO:0005948">
    <property type="term" value="C:acetolactate synthase complex"/>
    <property type="evidence" value="ECO:0007669"/>
    <property type="project" value="TreeGrafter"/>
</dbReference>
<feature type="domain" description="Thiamine pyrophosphate enzyme TPP-binding" evidence="5">
    <location>
        <begin position="379"/>
        <end position="523"/>
    </location>
</feature>
<dbReference type="SUPFAM" id="SSF52518">
    <property type="entry name" value="Thiamin diphosphate-binding fold (THDP-binding)"/>
    <property type="match status" value="2"/>
</dbReference>
<feature type="domain" description="Thiamine pyrophosphate enzyme N-terminal TPP-binding" evidence="6">
    <location>
        <begin position="4"/>
        <end position="122"/>
    </location>
</feature>
<dbReference type="PANTHER" id="PTHR18968">
    <property type="entry name" value="THIAMINE PYROPHOSPHATE ENZYMES"/>
    <property type="match status" value="1"/>
</dbReference>
<evidence type="ECO:0000313" key="8">
    <source>
        <dbReference type="Proteomes" id="UP000664303"/>
    </source>
</evidence>
<dbReference type="PANTHER" id="PTHR18968:SF167">
    <property type="entry name" value="ACETOLACTATE SYNTHASE LARGE SUBUNIT ILVB2-RELATED"/>
    <property type="match status" value="1"/>
</dbReference>
<dbReference type="GO" id="GO:0003984">
    <property type="term" value="F:acetolactate synthase activity"/>
    <property type="evidence" value="ECO:0007669"/>
    <property type="project" value="TreeGrafter"/>
</dbReference>
<dbReference type="AlphaFoldDB" id="A0A939DBT8"/>
<sequence length="547" mass="59874">MTKMTGAQAIVKSLRVNGVDTVFALPGGQLDFLFDAMYQEGDNIRLIHTRHEQGVAYMAYGYAKSTGKVGAYAVVPGPGLLNSAGALCTAWANYAPVLCISGQIPSTGIGKGYGDLHEIDDQLGMISHITKWAARIDHPTLAPEYVGEAFRQMSTGSPRPVEIEMAMDIMALEAEVELLPAQAAPVLPPLDEEQVQAAVELLRGAKKPLIYIGSGALEAGDEILRLAERLQAPVVAFRSAKGVVSSEHYLSANFPMGHRLWGEADVVLAIGTRLHWPLVMWGKDEDMSLIRVDIDPAQVTRICEPELGVVGDAARFAGALAQRLEHEGHQAASREQELSALKARVDAEIRDKVGPQMAYLDVIREELPRDGIFVDEVTQVGFVSWYGFPVYQPRQHISAGYQGTLGYGYATALGVMAGNMDKRVIQVSGDGGFMFNVQELSTAVQYQLPLVTVIFNDGRFTNVQRQQKEWFDGRVICSDLHNPDFVQLAESFGAAGYRANDPESLRAAIRQAFEQNGPAIIEVQIEEFFPAPWPFLMMPQNRKAVCK</sequence>
<proteinExistence type="inferred from homology"/>
<evidence type="ECO:0000259" key="4">
    <source>
        <dbReference type="Pfam" id="PF00205"/>
    </source>
</evidence>
<dbReference type="GO" id="GO:0009097">
    <property type="term" value="P:isoleucine biosynthetic process"/>
    <property type="evidence" value="ECO:0007669"/>
    <property type="project" value="TreeGrafter"/>
</dbReference>
<dbReference type="Gene3D" id="3.40.50.970">
    <property type="match status" value="2"/>
</dbReference>
<name>A0A939DBT8_9GAMM</name>
<dbReference type="CDD" id="cd07035">
    <property type="entry name" value="TPP_PYR_POX_like"/>
    <property type="match status" value="1"/>
</dbReference>
<evidence type="ECO:0000259" key="5">
    <source>
        <dbReference type="Pfam" id="PF02775"/>
    </source>
</evidence>
<dbReference type="InterPro" id="IPR012000">
    <property type="entry name" value="Thiamin_PyroP_enz_cen_dom"/>
</dbReference>
<dbReference type="InterPro" id="IPR012001">
    <property type="entry name" value="Thiamin_PyroP_enz_TPP-bd_dom"/>
</dbReference>
<dbReference type="InterPro" id="IPR029061">
    <property type="entry name" value="THDP-binding"/>
</dbReference>
<dbReference type="Pfam" id="PF02776">
    <property type="entry name" value="TPP_enzyme_N"/>
    <property type="match status" value="1"/>
</dbReference>
<evidence type="ECO:0000256" key="2">
    <source>
        <dbReference type="ARBA" id="ARBA00023052"/>
    </source>
</evidence>
<evidence type="ECO:0008006" key="9">
    <source>
        <dbReference type="Google" id="ProtNLM"/>
    </source>
</evidence>
<dbReference type="InterPro" id="IPR045229">
    <property type="entry name" value="TPP_enz"/>
</dbReference>
<evidence type="ECO:0000259" key="6">
    <source>
        <dbReference type="Pfam" id="PF02776"/>
    </source>
</evidence>
<dbReference type="GO" id="GO:0030976">
    <property type="term" value="F:thiamine pyrophosphate binding"/>
    <property type="evidence" value="ECO:0007669"/>
    <property type="project" value="InterPro"/>
</dbReference>
<keyword evidence="2 3" id="KW-0786">Thiamine pyrophosphate</keyword>
<protein>
    <recommendedName>
        <fullName evidence="9">Thiamine pyrophosphate-binding protein</fullName>
    </recommendedName>
</protein>
<keyword evidence="8" id="KW-1185">Reference proteome</keyword>
<dbReference type="RefSeq" id="WP_206558708.1">
    <property type="nucleotide sequence ID" value="NZ_JAFKCZ010000001.1"/>
</dbReference>
<gene>
    <name evidence="7" type="ORF">JYP50_01650</name>
</gene>
<dbReference type="InterPro" id="IPR029035">
    <property type="entry name" value="DHS-like_NAD/FAD-binding_dom"/>
</dbReference>
<reference evidence="7" key="1">
    <citation type="submission" date="2021-02" db="EMBL/GenBank/DDBJ databases">
        <title>PHA producing bacteria isolated from coastal sediment in Guangdong, Shenzhen.</title>
        <authorList>
            <person name="Zheng W."/>
            <person name="Yu S."/>
            <person name="Huang Y."/>
        </authorList>
    </citation>
    <scope>NUCLEOTIDE SEQUENCE</scope>
    <source>
        <strain evidence="7">TN14-10</strain>
    </source>
</reference>
<feature type="domain" description="Thiamine pyrophosphate enzyme central" evidence="4">
    <location>
        <begin position="195"/>
        <end position="320"/>
    </location>
</feature>
<dbReference type="Gene3D" id="3.40.50.1220">
    <property type="entry name" value="TPP-binding domain"/>
    <property type="match status" value="1"/>
</dbReference>
<organism evidence="7 8">
    <name type="scientific">Parahaliea mediterranea</name>
    <dbReference type="NCBI Taxonomy" id="651086"/>
    <lineage>
        <taxon>Bacteria</taxon>
        <taxon>Pseudomonadati</taxon>
        <taxon>Pseudomonadota</taxon>
        <taxon>Gammaproteobacteria</taxon>
        <taxon>Cellvibrionales</taxon>
        <taxon>Halieaceae</taxon>
        <taxon>Parahaliea</taxon>
    </lineage>
</organism>
<dbReference type="SUPFAM" id="SSF52467">
    <property type="entry name" value="DHS-like NAD/FAD-binding domain"/>
    <property type="match status" value="1"/>
</dbReference>
<dbReference type="Pfam" id="PF00205">
    <property type="entry name" value="TPP_enzyme_M"/>
    <property type="match status" value="1"/>
</dbReference>
<dbReference type="NCBIfam" id="NF006122">
    <property type="entry name" value="PRK08266.1"/>
    <property type="match status" value="1"/>
</dbReference>
<evidence type="ECO:0000256" key="3">
    <source>
        <dbReference type="RuleBase" id="RU362132"/>
    </source>
</evidence>
<dbReference type="EMBL" id="JAFKCZ010000001">
    <property type="protein sequence ID" value="MBN7795276.1"/>
    <property type="molecule type" value="Genomic_DNA"/>
</dbReference>
<dbReference type="GO" id="GO:0009099">
    <property type="term" value="P:L-valine biosynthetic process"/>
    <property type="evidence" value="ECO:0007669"/>
    <property type="project" value="TreeGrafter"/>
</dbReference>
<dbReference type="Proteomes" id="UP000664303">
    <property type="component" value="Unassembled WGS sequence"/>
</dbReference>
<dbReference type="GO" id="GO:0050660">
    <property type="term" value="F:flavin adenine dinucleotide binding"/>
    <property type="evidence" value="ECO:0007669"/>
    <property type="project" value="TreeGrafter"/>
</dbReference>
<evidence type="ECO:0000313" key="7">
    <source>
        <dbReference type="EMBL" id="MBN7795276.1"/>
    </source>
</evidence>
<comment type="caution">
    <text evidence="7">The sequence shown here is derived from an EMBL/GenBank/DDBJ whole genome shotgun (WGS) entry which is preliminary data.</text>
</comment>
<comment type="similarity">
    <text evidence="1 3">Belongs to the TPP enzyme family.</text>
</comment>
<dbReference type="CDD" id="cd00568">
    <property type="entry name" value="TPP_enzymes"/>
    <property type="match status" value="1"/>
</dbReference>
<accession>A0A939DBT8</accession>